<keyword evidence="3" id="KW-0479">Metal-binding</keyword>
<evidence type="ECO:0000313" key="5">
    <source>
        <dbReference type="EMBL" id="MVQ30492.1"/>
    </source>
</evidence>
<proteinExistence type="predicted"/>
<dbReference type="Pfam" id="PF08450">
    <property type="entry name" value="SGL"/>
    <property type="match status" value="1"/>
</dbReference>
<reference evidence="5 6" key="1">
    <citation type="submission" date="2019-12" db="EMBL/GenBank/DDBJ databases">
        <authorList>
            <person name="Huq M.A."/>
        </authorList>
    </citation>
    <scope>NUCLEOTIDE SEQUENCE [LARGE SCALE GENOMIC DNA]</scope>
    <source>
        <strain evidence="5 6">MAH-25</strain>
    </source>
</reference>
<dbReference type="PANTHER" id="PTHR47572:SF4">
    <property type="entry name" value="LACTONASE DRP35"/>
    <property type="match status" value="1"/>
</dbReference>
<dbReference type="InterPro" id="IPR013658">
    <property type="entry name" value="SGL"/>
</dbReference>
<dbReference type="InterPro" id="IPR011042">
    <property type="entry name" value="6-blade_b-propeller_TolB-like"/>
</dbReference>
<protein>
    <submittedName>
        <fullName evidence="5">SMP-30/gluconolactonase/LRE family protein</fullName>
    </submittedName>
</protein>
<dbReference type="PRINTS" id="PR01790">
    <property type="entry name" value="SMP30FAMILY"/>
</dbReference>
<feature type="binding site" evidence="3">
    <location>
        <position position="117"/>
    </location>
    <ligand>
        <name>substrate</name>
    </ligand>
</feature>
<keyword evidence="1" id="KW-0378">Hydrolase</keyword>
<feature type="active site" description="Proton donor/acceptor" evidence="2">
    <location>
        <position position="226"/>
    </location>
</feature>
<feature type="domain" description="SMP-30/Gluconolactonase/LRE-like region" evidence="4">
    <location>
        <begin position="29"/>
        <end position="281"/>
    </location>
</feature>
<evidence type="ECO:0000313" key="6">
    <source>
        <dbReference type="Proteomes" id="UP000469385"/>
    </source>
</evidence>
<feature type="binding site" evidence="3">
    <location>
        <position position="31"/>
    </location>
    <ligand>
        <name>a divalent metal cation</name>
        <dbReference type="ChEBI" id="CHEBI:60240"/>
    </ligand>
</feature>
<dbReference type="PANTHER" id="PTHR47572">
    <property type="entry name" value="LIPOPROTEIN-RELATED"/>
    <property type="match status" value="1"/>
</dbReference>
<comment type="caution">
    <text evidence="5">The sequence shown here is derived from an EMBL/GenBank/DDBJ whole genome shotgun (WGS) entry which is preliminary data.</text>
</comment>
<dbReference type="RefSeq" id="WP_157398621.1">
    <property type="nucleotide sequence ID" value="NZ_WSEL01000006.1"/>
</dbReference>
<feature type="binding site" evidence="3">
    <location>
        <position position="226"/>
    </location>
    <ligand>
        <name>a divalent metal cation</name>
        <dbReference type="ChEBI" id="CHEBI:60240"/>
    </ligand>
</feature>
<organism evidence="5 6">
    <name type="scientific">Ramlibacter pinisoli</name>
    <dbReference type="NCBI Taxonomy" id="2682844"/>
    <lineage>
        <taxon>Bacteria</taxon>
        <taxon>Pseudomonadati</taxon>
        <taxon>Pseudomonadota</taxon>
        <taxon>Betaproteobacteria</taxon>
        <taxon>Burkholderiales</taxon>
        <taxon>Comamonadaceae</taxon>
        <taxon>Ramlibacter</taxon>
    </lineage>
</organism>
<evidence type="ECO:0000256" key="2">
    <source>
        <dbReference type="PIRSR" id="PIRSR605511-1"/>
    </source>
</evidence>
<gene>
    <name evidence="5" type="ORF">GON04_13605</name>
</gene>
<dbReference type="Proteomes" id="UP000469385">
    <property type="component" value="Unassembled WGS sequence"/>
</dbReference>
<evidence type="ECO:0000256" key="1">
    <source>
        <dbReference type="ARBA" id="ARBA00022801"/>
    </source>
</evidence>
<keyword evidence="3" id="KW-0862">Zinc</keyword>
<dbReference type="GO" id="GO:0046872">
    <property type="term" value="F:metal ion binding"/>
    <property type="evidence" value="ECO:0007669"/>
    <property type="project" value="UniProtKB-KW"/>
</dbReference>
<name>A0A6N8IUW7_9BURK</name>
<feature type="binding site" evidence="3">
    <location>
        <position position="176"/>
    </location>
    <ligand>
        <name>a divalent metal cation</name>
        <dbReference type="ChEBI" id="CHEBI:60240"/>
    </ligand>
</feature>
<dbReference type="Gene3D" id="2.120.10.30">
    <property type="entry name" value="TolB, C-terminal domain"/>
    <property type="match status" value="1"/>
</dbReference>
<dbReference type="EMBL" id="WSEL01000006">
    <property type="protein sequence ID" value="MVQ30492.1"/>
    <property type="molecule type" value="Genomic_DNA"/>
</dbReference>
<dbReference type="SUPFAM" id="SSF63829">
    <property type="entry name" value="Calcium-dependent phosphotriesterase"/>
    <property type="match status" value="1"/>
</dbReference>
<feature type="binding site" evidence="3">
    <location>
        <position position="145"/>
    </location>
    <ligand>
        <name>substrate</name>
    </ligand>
</feature>
<accession>A0A6N8IUW7</accession>
<keyword evidence="6" id="KW-1185">Reference proteome</keyword>
<evidence type="ECO:0000259" key="4">
    <source>
        <dbReference type="Pfam" id="PF08450"/>
    </source>
</evidence>
<dbReference type="GO" id="GO:0016787">
    <property type="term" value="F:hydrolase activity"/>
    <property type="evidence" value="ECO:0007669"/>
    <property type="project" value="UniProtKB-KW"/>
</dbReference>
<evidence type="ECO:0000256" key="3">
    <source>
        <dbReference type="PIRSR" id="PIRSR605511-2"/>
    </source>
</evidence>
<comment type="cofactor">
    <cofactor evidence="3">
        <name>Zn(2+)</name>
        <dbReference type="ChEBI" id="CHEBI:29105"/>
    </cofactor>
    <text evidence="3">Binds 1 divalent metal cation per subunit.</text>
</comment>
<dbReference type="InterPro" id="IPR005511">
    <property type="entry name" value="SMP-30"/>
</dbReference>
<sequence length="297" mass="32645">MDIDARTPEFAAIASADAPLDLIAHGLQFGEGPVWDRRSGWLYWVDIIGSTIWRWKAGAGREVVMKPSGHANGMTFDREGRLTVAGWCNRTVFRFEHDGSLTTMASTYEGRKFNSPNDIVVRSDRSVWWTDSAGGLGIPGMVAEDVQRYLDVQGVYRLAPDGREVQLVIPDISYPNGLAFSPDESLLYVNDTREALINVYDVRADGSVANGRVFHRMTGSEPGVADGMKVDSRGNVYCTGPGGVHVIDTSGRLLGRIRIPGHATNMAWGGDDWQTLYITSYSSLYRTRLGIPGVAVW</sequence>
<dbReference type="AlphaFoldDB" id="A0A6N8IUW7"/>
<dbReference type="InterPro" id="IPR051262">
    <property type="entry name" value="SMP-30/CGR1_Lactonase"/>
</dbReference>